<keyword evidence="8" id="KW-0539">Nucleus</keyword>
<dbReference type="InterPro" id="IPR040928">
    <property type="entry name" value="Importin_rep_5"/>
</dbReference>
<dbReference type="Pfam" id="PF03810">
    <property type="entry name" value="IBN_N"/>
    <property type="match status" value="1"/>
</dbReference>
<evidence type="ECO:0000256" key="8">
    <source>
        <dbReference type="ARBA" id="ARBA00023242"/>
    </source>
</evidence>
<evidence type="ECO:0000259" key="10">
    <source>
        <dbReference type="Pfam" id="PF25574"/>
    </source>
</evidence>
<evidence type="ECO:0000256" key="3">
    <source>
        <dbReference type="ARBA" id="ARBA00022448"/>
    </source>
</evidence>
<dbReference type="Gene3D" id="1.25.10.10">
    <property type="entry name" value="Leucine-rich Repeat Variant"/>
    <property type="match status" value="1"/>
</dbReference>
<evidence type="ECO:0000256" key="1">
    <source>
        <dbReference type="ARBA" id="ARBA00004123"/>
    </source>
</evidence>
<keyword evidence="7" id="KW-0007">Acetylation</keyword>
<reference evidence="12" key="1">
    <citation type="submission" date="2021-11" db="EMBL/GenBank/DDBJ databases">
        <authorList>
            <person name="Schell T."/>
        </authorList>
    </citation>
    <scope>NUCLEOTIDE SEQUENCE</scope>
    <source>
        <strain evidence="12">M5</strain>
    </source>
</reference>
<dbReference type="GO" id="GO:0005737">
    <property type="term" value="C:cytoplasm"/>
    <property type="evidence" value="ECO:0007669"/>
    <property type="project" value="UniProtKB-SubCell"/>
</dbReference>
<name>A0A8J2RXZ3_9CRUS</name>
<dbReference type="Pfam" id="PF25574">
    <property type="entry name" value="TPR_IMB1"/>
    <property type="match status" value="1"/>
</dbReference>
<evidence type="ECO:0000256" key="7">
    <source>
        <dbReference type="ARBA" id="ARBA00022990"/>
    </source>
</evidence>
<dbReference type="Pfam" id="PF02985">
    <property type="entry name" value="HEAT"/>
    <property type="match status" value="1"/>
</dbReference>
<comment type="subcellular location">
    <subcellularLocation>
        <location evidence="2">Cytoplasm</location>
    </subcellularLocation>
    <subcellularLocation>
        <location evidence="1">Nucleus</location>
    </subcellularLocation>
</comment>
<dbReference type="Pfam" id="PF25780">
    <property type="entry name" value="TPR_IPO5"/>
    <property type="match status" value="1"/>
</dbReference>
<dbReference type="InterPro" id="IPR040122">
    <property type="entry name" value="Importin_beta"/>
</dbReference>
<dbReference type="InterPro" id="IPR001494">
    <property type="entry name" value="Importin-beta_N"/>
</dbReference>
<dbReference type="InterPro" id="IPR011989">
    <property type="entry name" value="ARM-like"/>
</dbReference>
<dbReference type="InterPro" id="IPR057672">
    <property type="entry name" value="TPR_IPO4/5"/>
</dbReference>
<feature type="domain" description="Importin subunit beta-1/Transportin-1-like TPR repeats" evidence="10">
    <location>
        <begin position="479"/>
        <end position="638"/>
    </location>
</feature>
<dbReference type="InterPro" id="IPR058584">
    <property type="entry name" value="IMB1_TNPO1-like_TPR"/>
</dbReference>
<keyword evidence="5" id="KW-0677">Repeat</keyword>
<evidence type="ECO:0000313" key="13">
    <source>
        <dbReference type="Proteomes" id="UP000789390"/>
    </source>
</evidence>
<comment type="caution">
    <text evidence="12">The sequence shown here is derived from an EMBL/GenBank/DDBJ whole genome shotgun (WGS) entry which is preliminary data.</text>
</comment>
<evidence type="ECO:0000256" key="4">
    <source>
        <dbReference type="ARBA" id="ARBA00022490"/>
    </source>
</evidence>
<dbReference type="Pfam" id="PF18808">
    <property type="entry name" value="Importin_rep_4"/>
    <property type="match status" value="1"/>
</dbReference>
<evidence type="ECO:0000256" key="6">
    <source>
        <dbReference type="ARBA" id="ARBA00022927"/>
    </source>
</evidence>
<dbReference type="PANTHER" id="PTHR10527">
    <property type="entry name" value="IMPORTIN BETA"/>
    <property type="match status" value="1"/>
</dbReference>
<feature type="domain" description="IPO4/5-like TPR repeats" evidence="11">
    <location>
        <begin position="99"/>
        <end position="259"/>
    </location>
</feature>
<keyword evidence="6" id="KW-0653">Protein transport</keyword>
<keyword evidence="3" id="KW-0813">Transport</keyword>
<dbReference type="Pfam" id="PF18816">
    <property type="entry name" value="Importin_rep_5"/>
    <property type="match status" value="1"/>
</dbReference>
<dbReference type="EMBL" id="CAKKLH010000303">
    <property type="protein sequence ID" value="CAH0110386.1"/>
    <property type="molecule type" value="Genomic_DNA"/>
</dbReference>
<feature type="domain" description="Importin N-terminal" evidence="9">
    <location>
        <begin position="40"/>
        <end position="94"/>
    </location>
</feature>
<dbReference type="InterPro" id="IPR041389">
    <property type="entry name" value="Importin_rep_6"/>
</dbReference>
<dbReference type="SUPFAM" id="SSF48371">
    <property type="entry name" value="ARM repeat"/>
    <property type="match status" value="2"/>
</dbReference>
<dbReference type="GO" id="GO:0031267">
    <property type="term" value="F:small GTPase binding"/>
    <property type="evidence" value="ECO:0007669"/>
    <property type="project" value="InterPro"/>
</dbReference>
<dbReference type="GO" id="GO:0005634">
    <property type="term" value="C:nucleus"/>
    <property type="evidence" value="ECO:0007669"/>
    <property type="project" value="UniProtKB-SubCell"/>
</dbReference>
<dbReference type="Proteomes" id="UP000789390">
    <property type="component" value="Unassembled WGS sequence"/>
</dbReference>
<dbReference type="InterPro" id="IPR041653">
    <property type="entry name" value="Importin_rep_4"/>
</dbReference>
<dbReference type="InterPro" id="IPR016024">
    <property type="entry name" value="ARM-type_fold"/>
</dbReference>
<gene>
    <name evidence="12" type="ORF">DGAL_LOCUS13952</name>
</gene>
<dbReference type="AlphaFoldDB" id="A0A8J2RXZ3"/>
<keyword evidence="13" id="KW-1185">Reference proteome</keyword>
<proteinExistence type="predicted"/>
<protein>
    <recommendedName>
        <fullName evidence="14">Importin-5</fullName>
    </recommendedName>
</protein>
<evidence type="ECO:0000259" key="9">
    <source>
        <dbReference type="Pfam" id="PF03810"/>
    </source>
</evidence>
<evidence type="ECO:0000256" key="5">
    <source>
        <dbReference type="ARBA" id="ARBA00022737"/>
    </source>
</evidence>
<organism evidence="12 13">
    <name type="scientific">Daphnia galeata</name>
    <dbReference type="NCBI Taxonomy" id="27404"/>
    <lineage>
        <taxon>Eukaryota</taxon>
        <taxon>Metazoa</taxon>
        <taxon>Ecdysozoa</taxon>
        <taxon>Arthropoda</taxon>
        <taxon>Crustacea</taxon>
        <taxon>Branchiopoda</taxon>
        <taxon>Diplostraca</taxon>
        <taxon>Cladocera</taxon>
        <taxon>Anomopoda</taxon>
        <taxon>Daphniidae</taxon>
        <taxon>Daphnia</taxon>
    </lineage>
</organism>
<dbReference type="Pfam" id="PF18829">
    <property type="entry name" value="Importin_rep_6"/>
    <property type="match status" value="1"/>
</dbReference>
<accession>A0A8J2RXZ3</accession>
<sequence>MAEDQQQFLHLLSTLLSTDNTIRSNAETTLDGIPVETRATYLLASMRNTTVGEDVRQMAAVLLRRVISNEFEDFYNKLTPENQVHLKNELLATVQTETQAGMRRKICEVVSELARQLLDEEGNNLWPEFLRFLFESASNGTPEIKESALQMFGSVPGIFGNQQSQYLNVIKQMLQQCMADWSNYPVRYQAVKSLSSFILLHDDDVAIQKHFQDLTAGMIQIVAESIQKQDDDTLLKCVVDLAENTPKFLRLQIEPLLQMCTQAVANEELLDSWRQLALEVIVTLAETAPASVRKNGATLIPLVISTALKMMTDLDDDEEWSTSDDLTEEDNDSNSVVAEAALDRLACGIGGKSVLPHIIQSLPTMLSNSDWRYRHAALMAVSAVGEGCHKEMEPLLTQIMDGILNFLRDPHPRVRYATCNAIGQMSTDFAQIFEKKFHDKVIPGLLMVMDDNDNPRVQAHAGAALVNFSEDCPKSILAQYLDSIMAKLEAILSAKFNELVERGTKLVLEQVVTTIASVADTSEEKFLVYYDRFMPCLKYIIQNANTSELRLLRGKTIECVSLIGLAVGAEKFTRDASEVMDMLLKTQTEGAEMADDDPQLSYMISAWARICKILGKQFQPYLPLVMGPVLKAASMKPEVALLDADDLKSVEGDDDWQFVSLNDQQNFGIKTAGLEEKATACQMLVCYARELKDAFSDYTEEVVKLMVPLLKFYFHDGVRTAAVEALPYLLECAKVKGPQYVQDMWVFMCGDILKAMDTEPEKDVLAEQLAALAKCIETLGSGCLNEEMMTELVKILDRLMKDHFTRSTERQEKRKDEDYDEVVEDQLVDEDDEDTYILSKITEVIHALMAAYRSAFLPVLDNLIPHVVKLLGPDRPWPDHQWGICVFDDVIEFAGPDSVKYQELFLRPLLEFLKDKSPEVRQAAAYGWGALGLHGTAVFAGACAQAVPTLIEMIAAPDSRSVENINPTENAISAVTKILKFNNSALHVDEIISHWITWLPIWEDEDEAPHIYNYFCDLVEANHPVVLGPNHSNLPRIVYIIAEAFNKQVLDVESEVFRRMVNIVRQVQGNQSVFEACLSQMNAEQQAALQEALT</sequence>
<dbReference type="InterPro" id="IPR000357">
    <property type="entry name" value="HEAT"/>
</dbReference>
<keyword evidence="4" id="KW-0963">Cytoplasm</keyword>
<dbReference type="GO" id="GO:0006606">
    <property type="term" value="P:protein import into nucleus"/>
    <property type="evidence" value="ECO:0007669"/>
    <property type="project" value="InterPro"/>
</dbReference>
<evidence type="ECO:0008006" key="14">
    <source>
        <dbReference type="Google" id="ProtNLM"/>
    </source>
</evidence>
<dbReference type="OrthoDB" id="543373at2759"/>
<evidence type="ECO:0000313" key="12">
    <source>
        <dbReference type="EMBL" id="CAH0110386.1"/>
    </source>
</evidence>
<evidence type="ECO:0000256" key="2">
    <source>
        <dbReference type="ARBA" id="ARBA00004496"/>
    </source>
</evidence>
<dbReference type="Pfam" id="PF13513">
    <property type="entry name" value="HEAT_EZ"/>
    <property type="match status" value="1"/>
</dbReference>
<evidence type="ECO:0000259" key="11">
    <source>
        <dbReference type="Pfam" id="PF25780"/>
    </source>
</evidence>